<dbReference type="OMA" id="QLYPDMR"/>
<dbReference type="InterPro" id="IPR011893">
    <property type="entry name" value="Selenoprotein_Rdx-typ"/>
</dbReference>
<dbReference type="InterPro" id="IPR019389">
    <property type="entry name" value="Selenoprotein_T"/>
</dbReference>
<comment type="caution">
    <text evidence="5">The sequence shown here is derived from an EMBL/GenBank/DDBJ whole genome shotgun (WGS) entry which is preliminary data.</text>
</comment>
<dbReference type="GO" id="GO:0005789">
    <property type="term" value="C:endoplasmic reticulum membrane"/>
    <property type="evidence" value="ECO:0007669"/>
    <property type="project" value="TreeGrafter"/>
</dbReference>
<dbReference type="InterPro" id="IPR036249">
    <property type="entry name" value="Thioredoxin-like_sf"/>
</dbReference>
<evidence type="ECO:0000313" key="5">
    <source>
        <dbReference type="EMBL" id="OXA37184.1"/>
    </source>
</evidence>
<dbReference type="AlphaFoldDB" id="A0A226CX32"/>
<dbReference type="GO" id="GO:0045454">
    <property type="term" value="P:cell redox homeostasis"/>
    <property type="evidence" value="ECO:0007669"/>
    <property type="project" value="TreeGrafter"/>
</dbReference>
<keyword evidence="2" id="KW-0676">Redox-active center</keyword>
<dbReference type="OrthoDB" id="60822at2759"/>
<dbReference type="PANTHER" id="PTHR13544:SF0">
    <property type="entry name" value="THIOREDOXIN REDUCTASE-LIKE SELENOPROTEIN T"/>
    <property type="match status" value="1"/>
</dbReference>
<keyword evidence="4" id="KW-1133">Transmembrane helix</keyword>
<evidence type="ECO:0000256" key="2">
    <source>
        <dbReference type="ARBA" id="ARBA00023284"/>
    </source>
</evidence>
<protein>
    <submittedName>
        <fullName evidence="5">Selenoprotein T</fullName>
    </submittedName>
</protein>
<evidence type="ECO:0000256" key="1">
    <source>
        <dbReference type="ARBA" id="ARBA00022729"/>
    </source>
</evidence>
<feature type="region of interest" description="Disordered" evidence="3">
    <location>
        <begin position="37"/>
        <end position="56"/>
    </location>
</feature>
<keyword evidence="1" id="KW-0732">Signal</keyword>
<dbReference type="STRING" id="158441.A0A226CX32"/>
<dbReference type="Gene3D" id="3.40.30.10">
    <property type="entry name" value="Glutaredoxin"/>
    <property type="match status" value="1"/>
</dbReference>
<feature type="transmembrane region" description="Helical" evidence="4">
    <location>
        <begin position="15"/>
        <end position="32"/>
    </location>
</feature>
<dbReference type="SUPFAM" id="SSF52833">
    <property type="entry name" value="Thioredoxin-like"/>
    <property type="match status" value="1"/>
</dbReference>
<dbReference type="PANTHER" id="PTHR13544">
    <property type="entry name" value="SELENOPROTEIN T"/>
    <property type="match status" value="1"/>
</dbReference>
<evidence type="ECO:0000313" key="6">
    <source>
        <dbReference type="Proteomes" id="UP000198287"/>
    </source>
</evidence>
<dbReference type="NCBIfam" id="TIGR02174">
    <property type="entry name" value="CXXU_selWTH"/>
    <property type="match status" value="1"/>
</dbReference>
<dbReference type="EMBL" id="LNIX01000063">
    <property type="protein sequence ID" value="OXA37184.1"/>
    <property type="molecule type" value="Genomic_DNA"/>
</dbReference>
<gene>
    <name evidence="5" type="ORF">Fcan01_28030</name>
</gene>
<keyword evidence="4" id="KW-0472">Membrane</keyword>
<dbReference type="Proteomes" id="UP000198287">
    <property type="component" value="Unassembled WGS sequence"/>
</dbReference>
<evidence type="ECO:0000256" key="3">
    <source>
        <dbReference type="SAM" id="MobiDB-lite"/>
    </source>
</evidence>
<proteinExistence type="predicted"/>
<evidence type="ECO:0000256" key="4">
    <source>
        <dbReference type="SAM" id="Phobius"/>
    </source>
</evidence>
<organism evidence="5 6">
    <name type="scientific">Folsomia candida</name>
    <name type="common">Springtail</name>
    <dbReference type="NCBI Taxonomy" id="158441"/>
    <lineage>
        <taxon>Eukaryota</taxon>
        <taxon>Metazoa</taxon>
        <taxon>Ecdysozoa</taxon>
        <taxon>Arthropoda</taxon>
        <taxon>Hexapoda</taxon>
        <taxon>Collembola</taxon>
        <taxon>Entomobryomorpha</taxon>
        <taxon>Isotomoidea</taxon>
        <taxon>Isotomidae</taxon>
        <taxon>Proisotominae</taxon>
        <taxon>Folsomia</taxon>
    </lineage>
</organism>
<dbReference type="Pfam" id="PF10262">
    <property type="entry name" value="Rdx"/>
    <property type="match status" value="1"/>
</dbReference>
<keyword evidence="6" id="KW-1185">Reference proteome</keyword>
<reference evidence="5 6" key="1">
    <citation type="submission" date="2015-12" db="EMBL/GenBank/DDBJ databases">
        <title>The genome of Folsomia candida.</title>
        <authorList>
            <person name="Faddeeva A."/>
            <person name="Derks M.F."/>
            <person name="Anvar Y."/>
            <person name="Smit S."/>
            <person name="Van Straalen N."/>
            <person name="Roelofs D."/>
        </authorList>
    </citation>
    <scope>NUCLEOTIDE SEQUENCE [LARGE SCALE GENOMIC DNA]</scope>
    <source>
        <strain evidence="5 6">VU population</strain>
        <tissue evidence="5">Whole body</tissue>
    </source>
</reference>
<accession>A0A226CX32</accession>
<keyword evidence="4" id="KW-0812">Transmembrane</keyword>
<sequence length="219" mass="24374">MADEGGGDNPQIPKSYIYIFIILILFVARDFMNTPMSSTTKGDGSGGGSEREEDKMLVDMGGPGSRLSGKMPMGPSMKFMYCQLLLQRHPEILIEGENYPPLPIKKLGAQIMSIAKFAFLGCLFMGTNPFQILGLGGYAFCLNLWTWMQSNKIYASLMIFFLSNFVENQLISTGAFEIYFNDVPVWSKLQTGRIPSPGELFQIVDNHMKLVSTMDGLHL</sequence>
<name>A0A226CX32_FOLCA</name>
<dbReference type="GO" id="GO:0004791">
    <property type="term" value="F:thioredoxin-disulfide reductase (NADPH) activity"/>
    <property type="evidence" value="ECO:0007669"/>
    <property type="project" value="TreeGrafter"/>
</dbReference>